<feature type="domain" description="FLYWCH-type" evidence="5">
    <location>
        <begin position="60"/>
        <end position="113"/>
    </location>
</feature>
<evidence type="ECO:0000313" key="7">
    <source>
        <dbReference type="Proteomes" id="UP000605970"/>
    </source>
</evidence>
<feature type="compositionally biased region" description="Polar residues" evidence="4">
    <location>
        <begin position="563"/>
        <end position="573"/>
    </location>
</feature>
<dbReference type="InterPro" id="IPR007588">
    <property type="entry name" value="Znf_FLYWCH"/>
</dbReference>
<dbReference type="Proteomes" id="UP000605970">
    <property type="component" value="Unassembled WGS sequence"/>
</dbReference>
<keyword evidence="7" id="KW-1185">Reference proteome</keyword>
<sequence length="588" mass="67077">MYVKTKIAELMKSRKRWLPNNDSSSVLTNIQQPDNNIDNDSCDDEENVETNFVKFEHGVTNKGKVVLWNAGYRYTKEKEDYWRCSTRDCPARAKAKEEAGGYKGILTKKEHNHPAIIQKKICEEVRSKIKTTNNVVLAEIRANVPDEVFVSLGTDDALQKLVRRQKNKLYGNINLTDMTKMTIPESFVQIDGSSTLIYDSRNVRGTDDVVLIFSHPKLLNILAANKHWAIDGTFAVAPKPFVQCFCVGAFVNRRIVVCVQALLPIIIDFEKAEILALQKTFPAVQLSACLFHFGQSLFRKWRDLGLNRLFGEGTDEGESSRTSFRRILALALIPSEHVRRGFGLIINSSPAIISSFLAYFGSTYVGLTEMELQFGSEAFQRVLWFFSLGRSHISSNYEFNSIQFGCPSPQPSTPNFSAATIQRWELPIVRRPVYPIEFWNINERALRALAKTNNALESTHYHFMKKLNHHPSMSDFILKFLKDVTKQVDIARSAINFQHIRKRKYVIKEAQIMTTLNEAEYDDDVQLLNTLTLLGLQMNGYVEGLRITRNQPEGRDSEYGVDTTESQYTSHEQPSTSNSVIFFLLLIR</sequence>
<evidence type="ECO:0000256" key="3">
    <source>
        <dbReference type="ARBA" id="ARBA00022833"/>
    </source>
</evidence>
<evidence type="ECO:0000256" key="4">
    <source>
        <dbReference type="SAM" id="MobiDB-lite"/>
    </source>
</evidence>
<dbReference type="Gene3D" id="2.20.25.240">
    <property type="match status" value="1"/>
</dbReference>
<dbReference type="EMBL" id="JABEBT010000038">
    <property type="protein sequence ID" value="KAF7635703.1"/>
    <property type="molecule type" value="Genomic_DNA"/>
</dbReference>
<evidence type="ECO:0000313" key="6">
    <source>
        <dbReference type="EMBL" id="KAF7635703.1"/>
    </source>
</evidence>
<name>A0A8S9ZR86_9BILA</name>
<reference evidence="6" key="1">
    <citation type="journal article" date="2020" name="Ecol. Evol.">
        <title>Genome structure and content of the rice root-knot nematode (Meloidogyne graminicola).</title>
        <authorList>
            <person name="Phan N.T."/>
            <person name="Danchin E.G.J."/>
            <person name="Klopp C."/>
            <person name="Perfus-Barbeoch L."/>
            <person name="Kozlowski D.K."/>
            <person name="Koutsovoulos G.D."/>
            <person name="Lopez-Roques C."/>
            <person name="Bouchez O."/>
            <person name="Zahm M."/>
            <person name="Besnard G."/>
            <person name="Bellafiore S."/>
        </authorList>
    </citation>
    <scope>NUCLEOTIDE SEQUENCE</scope>
    <source>
        <strain evidence="6">VN-18</strain>
    </source>
</reference>
<organism evidence="6 7">
    <name type="scientific">Meloidogyne graminicola</name>
    <dbReference type="NCBI Taxonomy" id="189291"/>
    <lineage>
        <taxon>Eukaryota</taxon>
        <taxon>Metazoa</taxon>
        <taxon>Ecdysozoa</taxon>
        <taxon>Nematoda</taxon>
        <taxon>Chromadorea</taxon>
        <taxon>Rhabditida</taxon>
        <taxon>Tylenchina</taxon>
        <taxon>Tylenchomorpha</taxon>
        <taxon>Tylenchoidea</taxon>
        <taxon>Meloidogynidae</taxon>
        <taxon>Meloidogyninae</taxon>
        <taxon>Meloidogyne</taxon>
    </lineage>
</organism>
<dbReference type="AlphaFoldDB" id="A0A8S9ZR86"/>
<comment type="caution">
    <text evidence="6">The sequence shown here is derived from an EMBL/GenBank/DDBJ whole genome shotgun (WGS) entry which is preliminary data.</text>
</comment>
<evidence type="ECO:0000256" key="2">
    <source>
        <dbReference type="ARBA" id="ARBA00022771"/>
    </source>
</evidence>
<feature type="region of interest" description="Disordered" evidence="4">
    <location>
        <begin position="551"/>
        <end position="573"/>
    </location>
</feature>
<dbReference type="OrthoDB" id="5869938at2759"/>
<dbReference type="GO" id="GO:0008270">
    <property type="term" value="F:zinc ion binding"/>
    <property type="evidence" value="ECO:0007669"/>
    <property type="project" value="UniProtKB-KW"/>
</dbReference>
<evidence type="ECO:0000256" key="1">
    <source>
        <dbReference type="ARBA" id="ARBA00022723"/>
    </source>
</evidence>
<proteinExistence type="predicted"/>
<keyword evidence="2" id="KW-0863">Zinc-finger</keyword>
<keyword evidence="1" id="KW-0479">Metal-binding</keyword>
<gene>
    <name evidence="6" type="ORF">Mgra_00004797</name>
</gene>
<keyword evidence="3" id="KW-0862">Zinc</keyword>
<accession>A0A8S9ZR86</accession>
<evidence type="ECO:0000259" key="5">
    <source>
        <dbReference type="Pfam" id="PF04500"/>
    </source>
</evidence>
<dbReference type="Pfam" id="PF04500">
    <property type="entry name" value="FLYWCH"/>
    <property type="match status" value="1"/>
</dbReference>
<protein>
    <recommendedName>
        <fullName evidence="5">FLYWCH-type domain-containing protein</fullName>
    </recommendedName>
</protein>